<evidence type="ECO:0000256" key="2">
    <source>
        <dbReference type="ARBA" id="ARBA00023163"/>
    </source>
</evidence>
<organism evidence="5 6">
    <name type="scientific">Halobacterium jilantaiense</name>
    <dbReference type="NCBI Taxonomy" id="355548"/>
    <lineage>
        <taxon>Archaea</taxon>
        <taxon>Methanobacteriati</taxon>
        <taxon>Methanobacteriota</taxon>
        <taxon>Stenosarchaea group</taxon>
        <taxon>Halobacteria</taxon>
        <taxon>Halobacteriales</taxon>
        <taxon>Halobacteriaceae</taxon>
        <taxon>Halobacterium</taxon>
    </lineage>
</organism>
<dbReference type="STRING" id="355548.SAMN04487945_2791"/>
<proteinExistence type="predicted"/>
<accession>A0A1I0QPC4</accession>
<dbReference type="PANTHER" id="PTHR34236:SF1">
    <property type="entry name" value="DIMETHYL SULFOXIDE REDUCTASE TRANSCRIPTIONAL ACTIVATOR"/>
    <property type="match status" value="1"/>
</dbReference>
<dbReference type="OrthoDB" id="27447at2157"/>
<dbReference type="EMBL" id="FOJA01000001">
    <property type="protein sequence ID" value="SEW29018.1"/>
    <property type="molecule type" value="Genomic_DNA"/>
</dbReference>
<dbReference type="InterPro" id="IPR056493">
    <property type="entry name" value="HVO_0513_N"/>
</dbReference>
<keyword evidence="1" id="KW-0805">Transcription regulation</keyword>
<dbReference type="PANTHER" id="PTHR34236">
    <property type="entry name" value="DIMETHYL SULFOXIDE REDUCTASE TRANSCRIPTIONAL ACTIVATOR"/>
    <property type="match status" value="1"/>
</dbReference>
<dbReference type="Pfam" id="PF24278">
    <property type="entry name" value="HVO_0513_N"/>
    <property type="match status" value="1"/>
</dbReference>
<dbReference type="Pfam" id="PF04967">
    <property type="entry name" value="HTH_10"/>
    <property type="match status" value="1"/>
</dbReference>
<keyword evidence="2" id="KW-0804">Transcription</keyword>
<dbReference type="InterPro" id="IPR007050">
    <property type="entry name" value="HTH_bacterioopsin"/>
</dbReference>
<feature type="domain" description="HTH bat-type" evidence="3">
    <location>
        <begin position="159"/>
        <end position="210"/>
    </location>
</feature>
<evidence type="ECO:0000313" key="6">
    <source>
        <dbReference type="Proteomes" id="UP000198518"/>
    </source>
</evidence>
<dbReference type="Proteomes" id="UP000198518">
    <property type="component" value="Unassembled WGS sequence"/>
</dbReference>
<protein>
    <submittedName>
        <fullName evidence="5">HTH DNA binding domain-containing protein</fullName>
    </submittedName>
</protein>
<keyword evidence="6" id="KW-1185">Reference proteome</keyword>
<name>A0A1I0QPC4_9EURY</name>
<feature type="domain" description="HVO-0513-like N-terminal" evidence="4">
    <location>
        <begin position="16"/>
        <end position="149"/>
    </location>
</feature>
<gene>
    <name evidence="5" type="ORF">SAMN04487945_2791</name>
</gene>
<dbReference type="AlphaFoldDB" id="A0A1I0QPC4"/>
<evidence type="ECO:0000256" key="1">
    <source>
        <dbReference type="ARBA" id="ARBA00023015"/>
    </source>
</evidence>
<dbReference type="RefSeq" id="WP_089670075.1">
    <property type="nucleotide sequence ID" value="NZ_FOJA01000001.1"/>
</dbReference>
<evidence type="ECO:0000259" key="3">
    <source>
        <dbReference type="Pfam" id="PF04967"/>
    </source>
</evidence>
<sequence>MRHLRVRLAFPPRTRHPMHQFLVDHPALHREELWSWNFEGAAPAVLFRVEGAREPYRKRIADVDSIAGFDLTTGGDGWFYAFVRGTPTAEEWEWLLAFAYASLLVVPPVVYTDEGDAVFEVVGEPDHLRGLLSELPARVDTTVERVGEYDRRRGPAVPLTDRQREVVAAAVDLGYYDVPRAATLADVAAEVGVASSTVSDHLRKAESVVMSELRGPTG</sequence>
<evidence type="ECO:0000313" key="5">
    <source>
        <dbReference type="EMBL" id="SEW29018.1"/>
    </source>
</evidence>
<evidence type="ECO:0000259" key="4">
    <source>
        <dbReference type="Pfam" id="PF24278"/>
    </source>
</evidence>
<reference evidence="5 6" key="1">
    <citation type="submission" date="2016-10" db="EMBL/GenBank/DDBJ databases">
        <authorList>
            <person name="de Groot N.N."/>
        </authorList>
    </citation>
    <scope>NUCLEOTIDE SEQUENCE [LARGE SCALE GENOMIC DNA]</scope>
    <source>
        <strain evidence="5 6">CGMCC 1.5337</strain>
    </source>
</reference>